<protein>
    <submittedName>
        <fullName evidence="2">Uncharacterized protein</fullName>
    </submittedName>
</protein>
<dbReference type="AlphaFoldDB" id="A0A9Q1HUZ6"/>
<evidence type="ECO:0000313" key="2">
    <source>
        <dbReference type="EMBL" id="KAJ8263290.1"/>
    </source>
</evidence>
<evidence type="ECO:0000313" key="3">
    <source>
        <dbReference type="Proteomes" id="UP001152803"/>
    </source>
</evidence>
<gene>
    <name evidence="2" type="ORF">COCON_G00157470</name>
</gene>
<comment type="caution">
    <text evidence="2">The sequence shown here is derived from an EMBL/GenBank/DDBJ whole genome shotgun (WGS) entry which is preliminary data.</text>
</comment>
<feature type="compositionally biased region" description="Polar residues" evidence="1">
    <location>
        <begin position="108"/>
        <end position="124"/>
    </location>
</feature>
<keyword evidence="3" id="KW-1185">Reference proteome</keyword>
<dbReference type="Proteomes" id="UP001152803">
    <property type="component" value="Unassembled WGS sequence"/>
</dbReference>
<accession>A0A9Q1HUZ6</accession>
<dbReference type="OrthoDB" id="10436219at2759"/>
<dbReference type="EMBL" id="JAFJMO010000011">
    <property type="protein sequence ID" value="KAJ8263290.1"/>
    <property type="molecule type" value="Genomic_DNA"/>
</dbReference>
<reference evidence="2" key="1">
    <citation type="journal article" date="2023" name="Science">
        <title>Genome structures resolve the early diversification of teleost fishes.</title>
        <authorList>
            <person name="Parey E."/>
            <person name="Louis A."/>
            <person name="Montfort J."/>
            <person name="Bouchez O."/>
            <person name="Roques C."/>
            <person name="Iampietro C."/>
            <person name="Lluch J."/>
            <person name="Castinel A."/>
            <person name="Donnadieu C."/>
            <person name="Desvignes T."/>
            <person name="Floi Bucao C."/>
            <person name="Jouanno E."/>
            <person name="Wen M."/>
            <person name="Mejri S."/>
            <person name="Dirks R."/>
            <person name="Jansen H."/>
            <person name="Henkel C."/>
            <person name="Chen W.J."/>
            <person name="Zahm M."/>
            <person name="Cabau C."/>
            <person name="Klopp C."/>
            <person name="Thompson A.W."/>
            <person name="Robinson-Rechavi M."/>
            <person name="Braasch I."/>
            <person name="Lecointre G."/>
            <person name="Bobe J."/>
            <person name="Postlethwait J.H."/>
            <person name="Berthelot C."/>
            <person name="Roest Crollius H."/>
            <person name="Guiguen Y."/>
        </authorList>
    </citation>
    <scope>NUCLEOTIDE SEQUENCE</scope>
    <source>
        <strain evidence="2">Concon-B</strain>
    </source>
</reference>
<name>A0A9Q1HUZ6_CONCO</name>
<feature type="region of interest" description="Disordered" evidence="1">
    <location>
        <begin position="105"/>
        <end position="124"/>
    </location>
</feature>
<sequence>MNWSTNVLECWRHYKRCLSEGQASRPTQPFQAVRRAFAEFNVLILSGSVATESEDCISCVLSLSEVWLWWRRWACPGRVYRTLSLGPCCLPLEWESRALISTPAAGQRRQTVTPEAQSQRPTQSCTRERSMVYFLRQTFGSEVERTRCVLMRAVGSVTDSDPADPAAGGMCCSQPFTVRRGKLL</sequence>
<organism evidence="2 3">
    <name type="scientific">Conger conger</name>
    <name type="common">Conger eel</name>
    <name type="synonym">Muraena conger</name>
    <dbReference type="NCBI Taxonomy" id="82655"/>
    <lineage>
        <taxon>Eukaryota</taxon>
        <taxon>Metazoa</taxon>
        <taxon>Chordata</taxon>
        <taxon>Craniata</taxon>
        <taxon>Vertebrata</taxon>
        <taxon>Euteleostomi</taxon>
        <taxon>Actinopterygii</taxon>
        <taxon>Neopterygii</taxon>
        <taxon>Teleostei</taxon>
        <taxon>Anguilliformes</taxon>
        <taxon>Congridae</taxon>
        <taxon>Conger</taxon>
    </lineage>
</organism>
<proteinExistence type="predicted"/>
<evidence type="ECO:0000256" key="1">
    <source>
        <dbReference type="SAM" id="MobiDB-lite"/>
    </source>
</evidence>